<dbReference type="AlphaFoldDB" id="A0AA39FZV4"/>
<dbReference type="Proteomes" id="UP001168972">
    <property type="component" value="Unassembled WGS sequence"/>
</dbReference>
<sequence length="116" mass="13052">MAVNPYRITETKRLSLCSAKGHYRGAKSLDDSHYYIIEQKGKDSERCDRKGNRAISKIVTNRWWVECICGNIESSENEGYGGGGDDGGGIRWYTGGGRQRLVAKRSKLYLTDLSRD</sequence>
<evidence type="ECO:0000313" key="1">
    <source>
        <dbReference type="EMBL" id="KAK0178912.1"/>
    </source>
</evidence>
<evidence type="ECO:0000313" key="2">
    <source>
        <dbReference type="Proteomes" id="UP001168972"/>
    </source>
</evidence>
<accession>A0AA39FZV4</accession>
<comment type="caution">
    <text evidence="1">The sequence shown here is derived from an EMBL/GenBank/DDBJ whole genome shotgun (WGS) entry which is preliminary data.</text>
</comment>
<keyword evidence="2" id="KW-1185">Reference proteome</keyword>
<dbReference type="EMBL" id="JAQQBR010000004">
    <property type="protein sequence ID" value="KAK0178912.1"/>
    <property type="molecule type" value="Genomic_DNA"/>
</dbReference>
<reference evidence="1" key="2">
    <citation type="submission" date="2023-03" db="EMBL/GenBank/DDBJ databases">
        <authorList>
            <person name="Inwood S.N."/>
            <person name="Skelly J.G."/>
            <person name="Guhlin J."/>
            <person name="Harrop T.W.R."/>
            <person name="Goldson S.G."/>
            <person name="Dearden P.K."/>
        </authorList>
    </citation>
    <scope>NUCLEOTIDE SEQUENCE</scope>
    <source>
        <strain evidence="1">Lincoln</strain>
        <tissue evidence="1">Whole body</tissue>
    </source>
</reference>
<organism evidence="1 2">
    <name type="scientific">Microctonus hyperodae</name>
    <name type="common">Parasitoid wasp</name>
    <dbReference type="NCBI Taxonomy" id="165561"/>
    <lineage>
        <taxon>Eukaryota</taxon>
        <taxon>Metazoa</taxon>
        <taxon>Ecdysozoa</taxon>
        <taxon>Arthropoda</taxon>
        <taxon>Hexapoda</taxon>
        <taxon>Insecta</taxon>
        <taxon>Pterygota</taxon>
        <taxon>Neoptera</taxon>
        <taxon>Endopterygota</taxon>
        <taxon>Hymenoptera</taxon>
        <taxon>Apocrita</taxon>
        <taxon>Ichneumonoidea</taxon>
        <taxon>Braconidae</taxon>
        <taxon>Euphorinae</taxon>
        <taxon>Microctonus</taxon>
    </lineage>
</organism>
<reference evidence="1" key="1">
    <citation type="journal article" date="2023" name="bioRxiv">
        <title>Scaffold-level genome assemblies of two parasitoid biocontrol wasps reveal the parthenogenesis mechanism and an associated novel virus.</title>
        <authorList>
            <person name="Inwood S."/>
            <person name="Skelly J."/>
            <person name="Guhlin J."/>
            <person name="Harrop T."/>
            <person name="Goldson S."/>
            <person name="Dearden P."/>
        </authorList>
    </citation>
    <scope>NUCLEOTIDE SEQUENCE</scope>
    <source>
        <strain evidence="1">Lincoln</strain>
        <tissue evidence="1">Whole body</tissue>
    </source>
</reference>
<protein>
    <submittedName>
        <fullName evidence="1">Uncharacterized protein</fullName>
    </submittedName>
</protein>
<name>A0AA39FZV4_MICHY</name>
<proteinExistence type="predicted"/>
<gene>
    <name evidence="1" type="ORF">PV327_007752</name>
</gene>